<dbReference type="GO" id="GO:0016853">
    <property type="term" value="F:isomerase activity"/>
    <property type="evidence" value="ECO:0007669"/>
    <property type="project" value="UniProtKB-KW"/>
</dbReference>
<evidence type="ECO:0000259" key="1">
    <source>
        <dbReference type="Pfam" id="PF01323"/>
    </source>
</evidence>
<organism evidence="2 3">
    <name type="scientific">Sediminihabitans luteus</name>
    <dbReference type="NCBI Taxonomy" id="1138585"/>
    <lineage>
        <taxon>Bacteria</taxon>
        <taxon>Bacillati</taxon>
        <taxon>Actinomycetota</taxon>
        <taxon>Actinomycetes</taxon>
        <taxon>Micrococcales</taxon>
        <taxon>Cellulomonadaceae</taxon>
        <taxon>Sediminihabitans</taxon>
    </lineage>
</organism>
<dbReference type="InterPro" id="IPR001853">
    <property type="entry name" value="DSBA-like_thioredoxin_dom"/>
</dbReference>
<proteinExistence type="predicted"/>
<gene>
    <name evidence="2" type="ORF">CLV28_3019</name>
</gene>
<dbReference type="AlphaFoldDB" id="A0A2M9CC38"/>
<dbReference type="PANTHER" id="PTHR13887:SF41">
    <property type="entry name" value="THIOREDOXIN SUPERFAMILY PROTEIN"/>
    <property type="match status" value="1"/>
</dbReference>
<evidence type="ECO:0000313" key="3">
    <source>
        <dbReference type="Proteomes" id="UP000231693"/>
    </source>
</evidence>
<dbReference type="Proteomes" id="UP000231693">
    <property type="component" value="Unassembled WGS sequence"/>
</dbReference>
<dbReference type="CDD" id="cd03024">
    <property type="entry name" value="DsbA_FrnE"/>
    <property type="match status" value="1"/>
</dbReference>
<dbReference type="EMBL" id="PGFE01000007">
    <property type="protein sequence ID" value="PJJ68603.1"/>
    <property type="molecule type" value="Genomic_DNA"/>
</dbReference>
<evidence type="ECO:0000313" key="2">
    <source>
        <dbReference type="EMBL" id="PJJ68603.1"/>
    </source>
</evidence>
<keyword evidence="3" id="KW-1185">Reference proteome</keyword>
<comment type="caution">
    <text evidence="2">The sequence shown here is derived from an EMBL/GenBank/DDBJ whole genome shotgun (WGS) entry which is preliminary data.</text>
</comment>
<keyword evidence="2" id="KW-0413">Isomerase</keyword>
<dbReference type="PANTHER" id="PTHR13887">
    <property type="entry name" value="GLUTATHIONE S-TRANSFERASE KAPPA"/>
    <property type="match status" value="1"/>
</dbReference>
<reference evidence="2 3" key="1">
    <citation type="submission" date="2017-11" db="EMBL/GenBank/DDBJ databases">
        <title>Genomic Encyclopedia of Archaeal and Bacterial Type Strains, Phase II (KMG-II): From Individual Species to Whole Genera.</title>
        <authorList>
            <person name="Goeker M."/>
        </authorList>
    </citation>
    <scope>NUCLEOTIDE SEQUENCE [LARGE SCALE GENOMIC DNA]</scope>
    <source>
        <strain evidence="2 3">DSM 25478</strain>
    </source>
</reference>
<feature type="domain" description="DSBA-like thioredoxin" evidence="1">
    <location>
        <begin position="18"/>
        <end position="218"/>
    </location>
</feature>
<name>A0A2M9CC38_9CELL</name>
<dbReference type="OrthoDB" id="9799122at2"/>
<dbReference type="GO" id="GO:0016491">
    <property type="term" value="F:oxidoreductase activity"/>
    <property type="evidence" value="ECO:0007669"/>
    <property type="project" value="InterPro"/>
</dbReference>
<dbReference type="InterPro" id="IPR036249">
    <property type="entry name" value="Thioredoxin-like_sf"/>
</dbReference>
<accession>A0A2M9CC38</accession>
<protein>
    <submittedName>
        <fullName evidence="2">Putative DsbA family dithiol-disulfide isomerase</fullName>
    </submittedName>
</protein>
<sequence length="233" mass="25331">MSIDQTATPSAQQTPVKIDVWSDVACPWCYVGKRRLETALADFDGPVEIEYHSFELSPDTPVDFEGTAADFLARHKGMPLAQVETMLGQMTELAAAEGLDYDFEHVHQTKTLKAHELLHHAKEHGRQGEMKERLLKAYFVEGKHVGYVDTLVELAAEVGLDADAARAALDAGTHADDVAADIAQARAFGIQGVPFYVLENRYGISGAQSPDVFRQALAQVAAERAGLAEEPVA</sequence>
<dbReference type="Gene3D" id="3.40.30.10">
    <property type="entry name" value="Glutaredoxin"/>
    <property type="match status" value="1"/>
</dbReference>
<dbReference type="Pfam" id="PF01323">
    <property type="entry name" value="DSBA"/>
    <property type="match status" value="1"/>
</dbReference>
<dbReference type="SUPFAM" id="SSF52833">
    <property type="entry name" value="Thioredoxin-like"/>
    <property type="match status" value="1"/>
</dbReference>
<dbReference type="RefSeq" id="WP_100424161.1">
    <property type="nucleotide sequence ID" value="NZ_BOOX01000011.1"/>
</dbReference>